<comment type="caution">
    <text evidence="4">The sequence shown here is derived from an EMBL/GenBank/DDBJ whole genome shotgun (WGS) entry which is preliminary data.</text>
</comment>
<protein>
    <submittedName>
        <fullName evidence="4">Uncharacterized protein</fullName>
    </submittedName>
</protein>
<keyword evidence="5" id="KW-1185">Reference proteome</keyword>
<evidence type="ECO:0000256" key="3">
    <source>
        <dbReference type="ARBA" id="ARBA00038366"/>
    </source>
</evidence>
<dbReference type="EMBL" id="CAIIXF020000012">
    <property type="protein sequence ID" value="CAH1802469.1"/>
    <property type="molecule type" value="Genomic_DNA"/>
</dbReference>
<dbReference type="GO" id="GO:0051015">
    <property type="term" value="F:actin filament binding"/>
    <property type="evidence" value="ECO:0007669"/>
    <property type="project" value="TreeGrafter"/>
</dbReference>
<feature type="non-terminal residue" evidence="4">
    <location>
        <position position="104"/>
    </location>
</feature>
<comment type="similarity">
    <text evidence="3">Belongs to the WD repeat AIP1 family.</text>
</comment>
<name>A0A8J1XM78_OWEFU</name>
<dbReference type="AlphaFoldDB" id="A0A8J1XM78"/>
<dbReference type="InterPro" id="IPR011047">
    <property type="entry name" value="Quinoprotein_ADH-like_sf"/>
</dbReference>
<evidence type="ECO:0000313" key="5">
    <source>
        <dbReference type="Proteomes" id="UP000749559"/>
    </source>
</evidence>
<evidence type="ECO:0000313" key="4">
    <source>
        <dbReference type="EMBL" id="CAH1802469.1"/>
    </source>
</evidence>
<dbReference type="InterPro" id="IPR015943">
    <property type="entry name" value="WD40/YVTN_repeat-like_dom_sf"/>
</dbReference>
<sequence length="104" mass="11530">MSFTLEACYATLPRTRRGQHIVIGGDPKGKNFLYTNGTSVIIRNIEDPSIAGVYAGHNRETTVAKYSPNGLYIASGDISGKVRIWDAVDKEHILKYEYQPLSGR</sequence>
<keyword evidence="1" id="KW-0853">WD repeat</keyword>
<dbReference type="InterPro" id="IPR001680">
    <property type="entry name" value="WD40_rpt"/>
</dbReference>
<evidence type="ECO:0000256" key="2">
    <source>
        <dbReference type="ARBA" id="ARBA00022737"/>
    </source>
</evidence>
<proteinExistence type="inferred from homology"/>
<dbReference type="GO" id="GO:0030042">
    <property type="term" value="P:actin filament depolymerization"/>
    <property type="evidence" value="ECO:0007669"/>
    <property type="project" value="TreeGrafter"/>
</dbReference>
<dbReference type="PANTHER" id="PTHR19856">
    <property type="entry name" value="WD-REPEATCONTAINING PROTEIN WDR1"/>
    <property type="match status" value="1"/>
</dbReference>
<accession>A0A8J1XM78</accession>
<dbReference type="Proteomes" id="UP000749559">
    <property type="component" value="Unassembled WGS sequence"/>
</dbReference>
<keyword evidence="2" id="KW-0677">Repeat</keyword>
<dbReference type="SUPFAM" id="SSF50998">
    <property type="entry name" value="Quinoprotein alcohol dehydrogenase-like"/>
    <property type="match status" value="1"/>
</dbReference>
<dbReference type="GO" id="GO:0030864">
    <property type="term" value="C:cortical actin cytoskeleton"/>
    <property type="evidence" value="ECO:0007669"/>
    <property type="project" value="TreeGrafter"/>
</dbReference>
<reference evidence="4" key="1">
    <citation type="submission" date="2022-03" db="EMBL/GenBank/DDBJ databases">
        <authorList>
            <person name="Martin C."/>
        </authorList>
    </citation>
    <scope>NUCLEOTIDE SEQUENCE</scope>
</reference>
<evidence type="ECO:0000256" key="1">
    <source>
        <dbReference type="ARBA" id="ARBA00022574"/>
    </source>
</evidence>
<dbReference type="PROSITE" id="PS50294">
    <property type="entry name" value="WD_REPEATS_REGION"/>
    <property type="match status" value="1"/>
</dbReference>
<dbReference type="PANTHER" id="PTHR19856:SF0">
    <property type="entry name" value="WD REPEAT-CONTAINING PROTEIN 1"/>
    <property type="match status" value="1"/>
</dbReference>
<dbReference type="OrthoDB" id="2306at2759"/>
<dbReference type="PROSITE" id="PS50082">
    <property type="entry name" value="WD_REPEATS_2"/>
    <property type="match status" value="1"/>
</dbReference>
<dbReference type="GO" id="GO:0040011">
    <property type="term" value="P:locomotion"/>
    <property type="evidence" value="ECO:0007669"/>
    <property type="project" value="TreeGrafter"/>
</dbReference>
<dbReference type="Gene3D" id="2.130.10.10">
    <property type="entry name" value="YVTN repeat-like/Quinoprotein amine dehydrogenase"/>
    <property type="match status" value="1"/>
</dbReference>
<dbReference type="SMART" id="SM00320">
    <property type="entry name" value="WD40"/>
    <property type="match status" value="1"/>
</dbReference>
<gene>
    <name evidence="4" type="ORF">OFUS_LOCUS26142</name>
</gene>
<organism evidence="4 5">
    <name type="scientific">Owenia fusiformis</name>
    <name type="common">Polychaete worm</name>
    <dbReference type="NCBI Taxonomy" id="6347"/>
    <lineage>
        <taxon>Eukaryota</taxon>
        <taxon>Metazoa</taxon>
        <taxon>Spiralia</taxon>
        <taxon>Lophotrochozoa</taxon>
        <taxon>Annelida</taxon>
        <taxon>Polychaeta</taxon>
        <taxon>Sedentaria</taxon>
        <taxon>Canalipalpata</taxon>
        <taxon>Sabellida</taxon>
        <taxon>Oweniida</taxon>
        <taxon>Oweniidae</taxon>
        <taxon>Owenia</taxon>
    </lineage>
</organism>